<dbReference type="STRING" id="568069.A0A1J1J1M4"/>
<dbReference type="PANTHER" id="PTHR46844">
    <property type="entry name" value="SLR5058 PROTEIN"/>
    <property type="match status" value="1"/>
</dbReference>
<sequence>MLFNLPQRKTLELSTEGNIFRNPNCIYLPNHYPTKTPPKQSQATTPSSYRTEISGSYASLDCPSPPGPPILSDKTRDPQARLAIYLKTLYIDLSLKEPILPTWVQPVAPGALCPARLEPELRLSSLSHGLSECISVDQILTAIHTKEGTFLEAPRRILIECPSWLSKSSLALRILHSWARDPPWPHRGQPVALALFVPLSELKGTLHNYISKDLLSKGPANPFLSGFGSFNSAWHSLELLKGKLLFVLDGYDVSLTRAHSKARKTTKNSLDDVIDLLEGKLFPESRVILIGVASQCMDLLPFMQRHIKYEGLTWGRSASLLGGGQWGAPTRLLDIVQNSLYLRNAIRTPLACLALAAVYETNGGQLPTEEIDVIDAIINCVAPNVPQSHIAELGRLTLFCLKTKRSTFSTQEIRMYCSSPESPVIGCFEKSSLFGKTAKRKGEFHYTPICQGIFEFLAANYLVSLANRPGLLAAEITGLSLADELEADILKVLKFSMTLLGNRAHVLLSKLTTLWLSPQTVFSLALAGGETEANLNALSDMLGISKVPPISPLETNPIWVSITSSINELQGWGLALKSPVCALKNLELMYQVEKTIQLESRTAMDIFLDALSRNESVTTLRISSLIENDVRENDINHLATCISKALLKPRLENFELILTLLEEDPPAMKLQSVVSALCKSIPRQTKLVSVLLDLGLCTSQLVQICAALEKCPHINRLSLPHLRCERGAISALASLLKNRPLSSLALPACWGARDDPPSSSGVSMGSGSASSSGNSGLIKQGSLTGAPSPRAYPPGLFSSLPRGVPPTSTLGRSQTLPRQLLEGPPDKRSQDSVISRTWYPTPACDGGPHNSGTLHDLLYAAREPYSRLHGLDLSKAQLSLEDSMCLGETVRVSSTLHSIKLEGASRMSEILPTVLGAGESPSLQMLSLGSPRLILEDTAITMSARALGSCITLRLLSLDGWSFKFENVSTLAQVRGFLALTSIRELGLSNCRVYLPMFSNVVQLTPESYDCRSIVVLKLSGTQIILADQTPLRGPQLLPYLGGFQSLRELDLSAPARSGLGSSTSAPPLILDDKSITTFFQHINQKFGHLNTLKICNWIIHLDDATKTFKSISKALKSSTISHIKIDGISVLDRNKKHRVEPQFLQTLLSSVPMLRWISVSLSGVSEEQMSFIGNSIGDIKSNEIDIRLSDSTIENVRLMTQSLSLDGKFDIRVSTFGTSSNILVHVEKIGVKSLSRKHKD</sequence>
<dbReference type="InterPro" id="IPR032675">
    <property type="entry name" value="LRR_dom_sf"/>
</dbReference>
<feature type="region of interest" description="Disordered" evidence="1">
    <location>
        <begin position="756"/>
        <end position="832"/>
    </location>
</feature>
<evidence type="ECO:0000256" key="1">
    <source>
        <dbReference type="SAM" id="MobiDB-lite"/>
    </source>
</evidence>
<dbReference type="OrthoDB" id="120976at2759"/>
<organism evidence="2 3">
    <name type="scientific">Clunio marinus</name>
    <dbReference type="NCBI Taxonomy" id="568069"/>
    <lineage>
        <taxon>Eukaryota</taxon>
        <taxon>Metazoa</taxon>
        <taxon>Ecdysozoa</taxon>
        <taxon>Arthropoda</taxon>
        <taxon>Hexapoda</taxon>
        <taxon>Insecta</taxon>
        <taxon>Pterygota</taxon>
        <taxon>Neoptera</taxon>
        <taxon>Endopterygota</taxon>
        <taxon>Diptera</taxon>
        <taxon>Nematocera</taxon>
        <taxon>Chironomoidea</taxon>
        <taxon>Chironomidae</taxon>
        <taxon>Clunio</taxon>
    </lineage>
</organism>
<dbReference type="SUPFAM" id="SSF52047">
    <property type="entry name" value="RNI-like"/>
    <property type="match status" value="1"/>
</dbReference>
<dbReference type="Gene3D" id="3.80.10.10">
    <property type="entry name" value="Ribonuclease Inhibitor"/>
    <property type="match status" value="1"/>
</dbReference>
<feature type="compositionally biased region" description="Low complexity" evidence="1">
    <location>
        <begin position="758"/>
        <end position="776"/>
    </location>
</feature>
<dbReference type="AlphaFoldDB" id="A0A1J1J1M4"/>
<evidence type="ECO:0000313" key="3">
    <source>
        <dbReference type="Proteomes" id="UP000183832"/>
    </source>
</evidence>
<accession>A0A1J1J1M4</accession>
<feature type="compositionally biased region" description="Polar residues" evidence="1">
    <location>
        <begin position="806"/>
        <end position="817"/>
    </location>
</feature>
<evidence type="ECO:0000313" key="2">
    <source>
        <dbReference type="EMBL" id="CRL06240.1"/>
    </source>
</evidence>
<gene>
    <name evidence="2" type="ORF">CLUMA_CG018934</name>
</gene>
<dbReference type="Gene3D" id="3.40.50.300">
    <property type="entry name" value="P-loop containing nucleotide triphosphate hydrolases"/>
    <property type="match status" value="1"/>
</dbReference>
<reference evidence="2 3" key="1">
    <citation type="submission" date="2015-04" db="EMBL/GenBank/DDBJ databases">
        <authorList>
            <person name="Syromyatnikov M.Y."/>
            <person name="Popov V.N."/>
        </authorList>
    </citation>
    <scope>NUCLEOTIDE SEQUENCE [LARGE SCALE GENOMIC DNA]</scope>
</reference>
<proteinExistence type="predicted"/>
<dbReference type="Proteomes" id="UP000183832">
    <property type="component" value="Unassembled WGS sequence"/>
</dbReference>
<dbReference type="EMBL" id="CVRI01000066">
    <property type="protein sequence ID" value="CRL06240.1"/>
    <property type="molecule type" value="Genomic_DNA"/>
</dbReference>
<dbReference type="InterPro" id="IPR027417">
    <property type="entry name" value="P-loop_NTPase"/>
</dbReference>
<dbReference type="PANTHER" id="PTHR46844:SF1">
    <property type="entry name" value="SLR5058 PROTEIN"/>
    <property type="match status" value="1"/>
</dbReference>
<keyword evidence="3" id="KW-1185">Reference proteome</keyword>
<name>A0A1J1J1M4_9DIPT</name>
<protein>
    <submittedName>
        <fullName evidence="2">CLUMA_CG018934, isoform A</fullName>
    </submittedName>
</protein>